<dbReference type="AlphaFoldDB" id="A0A5C6A0B1"/>
<keyword evidence="2" id="KW-1185">Reference proteome</keyword>
<sequence length="123" mass="13900">MAIQAIPLLDEPQGPPSWFRVDAGQPCELTLELTDNADGRRIDWAGHIPRFRVYSQYIDRQVVVEVTDPERCRFEPDGIWKLELTAEETAALPRGGMVYTLEHRNSSGDWQMGIQAGISCRDA</sequence>
<dbReference type="OrthoDB" id="271753at2"/>
<protein>
    <submittedName>
        <fullName evidence="1">Uncharacterized protein</fullName>
    </submittedName>
</protein>
<evidence type="ECO:0000313" key="1">
    <source>
        <dbReference type="EMBL" id="TWT92731.1"/>
    </source>
</evidence>
<proteinExistence type="predicted"/>
<gene>
    <name evidence="1" type="ORF">Pla52n_60960</name>
</gene>
<organism evidence="1 2">
    <name type="scientific">Stieleria varia</name>
    <dbReference type="NCBI Taxonomy" id="2528005"/>
    <lineage>
        <taxon>Bacteria</taxon>
        <taxon>Pseudomonadati</taxon>
        <taxon>Planctomycetota</taxon>
        <taxon>Planctomycetia</taxon>
        <taxon>Pirellulales</taxon>
        <taxon>Pirellulaceae</taxon>
        <taxon>Stieleria</taxon>
    </lineage>
</organism>
<reference evidence="1 2" key="1">
    <citation type="submission" date="2019-02" db="EMBL/GenBank/DDBJ databases">
        <title>Deep-cultivation of Planctomycetes and their phenomic and genomic characterization uncovers novel biology.</title>
        <authorList>
            <person name="Wiegand S."/>
            <person name="Jogler M."/>
            <person name="Boedeker C."/>
            <person name="Pinto D."/>
            <person name="Vollmers J."/>
            <person name="Rivas-Marin E."/>
            <person name="Kohn T."/>
            <person name="Peeters S.H."/>
            <person name="Heuer A."/>
            <person name="Rast P."/>
            <person name="Oberbeckmann S."/>
            <person name="Bunk B."/>
            <person name="Jeske O."/>
            <person name="Meyerdierks A."/>
            <person name="Storesund J.E."/>
            <person name="Kallscheuer N."/>
            <person name="Luecker S."/>
            <person name="Lage O.M."/>
            <person name="Pohl T."/>
            <person name="Merkel B.J."/>
            <person name="Hornburger P."/>
            <person name="Mueller R.-W."/>
            <person name="Bruemmer F."/>
            <person name="Labrenz M."/>
            <person name="Spormann A.M."/>
            <person name="Op Den Camp H."/>
            <person name="Overmann J."/>
            <person name="Amann R."/>
            <person name="Jetten M.S.M."/>
            <person name="Mascher T."/>
            <person name="Medema M.H."/>
            <person name="Devos D.P."/>
            <person name="Kaster A.-K."/>
            <person name="Ovreas L."/>
            <person name="Rohde M."/>
            <person name="Galperin M.Y."/>
            <person name="Jogler C."/>
        </authorList>
    </citation>
    <scope>NUCLEOTIDE SEQUENCE [LARGE SCALE GENOMIC DNA]</scope>
    <source>
        <strain evidence="1 2">Pla52n</strain>
    </source>
</reference>
<evidence type="ECO:0000313" key="2">
    <source>
        <dbReference type="Proteomes" id="UP000320176"/>
    </source>
</evidence>
<dbReference type="EMBL" id="SJPN01000010">
    <property type="protein sequence ID" value="TWT92731.1"/>
    <property type="molecule type" value="Genomic_DNA"/>
</dbReference>
<name>A0A5C6A0B1_9BACT</name>
<dbReference type="RefSeq" id="WP_146523032.1">
    <property type="nucleotide sequence ID" value="NZ_CP151726.1"/>
</dbReference>
<accession>A0A5C6A0B1</accession>
<dbReference type="Proteomes" id="UP000320176">
    <property type="component" value="Unassembled WGS sequence"/>
</dbReference>
<comment type="caution">
    <text evidence="1">The sequence shown here is derived from an EMBL/GenBank/DDBJ whole genome shotgun (WGS) entry which is preliminary data.</text>
</comment>